<reference evidence="3 4" key="1">
    <citation type="submission" date="2016-02" db="EMBL/GenBank/DDBJ databases">
        <title>Genome analysis of coral dinoflagellate symbionts highlights evolutionary adaptations to a symbiotic lifestyle.</title>
        <authorList>
            <person name="Aranda M."/>
            <person name="Li Y."/>
            <person name="Liew Y.J."/>
            <person name="Baumgarten S."/>
            <person name="Simakov O."/>
            <person name="Wilson M."/>
            <person name="Piel J."/>
            <person name="Ashoor H."/>
            <person name="Bougouffa S."/>
            <person name="Bajic V.B."/>
            <person name="Ryu T."/>
            <person name="Ravasi T."/>
            <person name="Bayer T."/>
            <person name="Micklem G."/>
            <person name="Kim H."/>
            <person name="Bhak J."/>
            <person name="Lajeunesse T.C."/>
            <person name="Voolstra C.R."/>
        </authorList>
    </citation>
    <scope>NUCLEOTIDE SEQUENCE [LARGE SCALE GENOMIC DNA]</scope>
    <source>
        <strain evidence="3 4">CCMP2467</strain>
    </source>
</reference>
<organism evidence="3 4">
    <name type="scientific">Symbiodinium microadriaticum</name>
    <name type="common">Dinoflagellate</name>
    <name type="synonym">Zooxanthella microadriatica</name>
    <dbReference type="NCBI Taxonomy" id="2951"/>
    <lineage>
        <taxon>Eukaryota</taxon>
        <taxon>Sar</taxon>
        <taxon>Alveolata</taxon>
        <taxon>Dinophyceae</taxon>
        <taxon>Suessiales</taxon>
        <taxon>Symbiodiniaceae</taxon>
        <taxon>Symbiodinium</taxon>
    </lineage>
</organism>
<evidence type="ECO:0000313" key="3">
    <source>
        <dbReference type="EMBL" id="OLQ14615.1"/>
    </source>
</evidence>
<feature type="domain" description="CULT" evidence="2">
    <location>
        <begin position="1"/>
        <end position="125"/>
    </location>
</feature>
<dbReference type="InterPro" id="IPR034750">
    <property type="entry name" value="CULT"/>
</dbReference>
<keyword evidence="4" id="KW-1185">Reference proteome</keyword>
<proteinExistence type="predicted"/>
<evidence type="ECO:0000256" key="1">
    <source>
        <dbReference type="SAM" id="MobiDB-lite"/>
    </source>
</evidence>
<feature type="region of interest" description="Disordered" evidence="1">
    <location>
        <begin position="145"/>
        <end position="167"/>
    </location>
</feature>
<dbReference type="Proteomes" id="UP000186817">
    <property type="component" value="Unassembled WGS sequence"/>
</dbReference>
<protein>
    <recommendedName>
        <fullName evidence="2">CULT domain-containing protein</fullName>
    </recommendedName>
</protein>
<evidence type="ECO:0000313" key="4">
    <source>
        <dbReference type="Proteomes" id="UP000186817"/>
    </source>
</evidence>
<feature type="compositionally biased region" description="Basic and acidic residues" evidence="1">
    <location>
        <begin position="152"/>
        <end position="163"/>
    </location>
</feature>
<name>A0A1Q9F4J6_SYMMI</name>
<dbReference type="OrthoDB" id="267517at2759"/>
<dbReference type="EMBL" id="LSRX01000013">
    <property type="protein sequence ID" value="OLQ14615.1"/>
    <property type="molecule type" value="Genomic_DNA"/>
</dbReference>
<comment type="caution">
    <text evidence="3">The sequence shown here is derived from an EMBL/GenBank/DDBJ whole genome shotgun (WGS) entry which is preliminary data.</text>
</comment>
<feature type="region of interest" description="Disordered" evidence="1">
    <location>
        <begin position="930"/>
        <end position="952"/>
    </location>
</feature>
<dbReference type="PROSITE" id="PS51788">
    <property type="entry name" value="CULT"/>
    <property type="match status" value="1"/>
</dbReference>
<dbReference type="AlphaFoldDB" id="A0A1Q9F4J6"/>
<evidence type="ECO:0000259" key="2">
    <source>
        <dbReference type="PROSITE" id="PS51788"/>
    </source>
</evidence>
<gene>
    <name evidence="3" type="ORF">AK812_SmicGene1279</name>
</gene>
<sequence>MCESLNSIASRAGTFASWKHGFSATRDDGLRFDLLRFSQLCLRSRTQGPGTVTRRRLRGRKAAGVLPLGAYNPKEAQSWFPGYLWQPLTCGSCQEPELLGWSFVSSDSRATGFFGLIATKLCERSCREDCAMRALKIQLSPGSRDPIPVAVDPDRRGEKDTEPNRSSTTMRAWLLACAAWLRAAADGEGACPVDDVALLQLSGQDAFQGARRPEQPPVLVAGFDLAGRWSLAAFMRQHQLQVSHTRPGLPTQLLHEADVATLGRRVPDLGDCARRVNKVRFARAFKQQQRAISDNLLQHHFLDFYALDPNAQVILLKEPKTRQHGRRGRAPVESSCGQAQATITPQKTQQLLQAHRRLVKCLVPRAKLFEVDATDIRNVDTRGLARFLGLQPLPFDPPFPRLRLPAQHAVALQLPKGKKANKESTGAAGKSLAVCITGQLKRLELKSKLQNVILLAQRAGLNVRVAVVVDPAAAPVYVHTARGPGTRLAKDVTMIDGPYGKLKEIESDLPASVSVIVEPFKPTLYQVDTRYVRELGKNNGDAETRAKSHVKQWQSLHKCWDLIQDLDPDYTLRLRDDDIVYDTWVPSGTAPGLVVPKCASFGGVNDKGALAISAPVAKAYLTSPFEVGVFNFSAVYRLHKQPQQVDMKKLVTRTESMMDRNGAIANLMWSRCHLLEFQHTVKASVKELCDSKLKVAPGTGLNLMCFRIHAQRAGYLIIPWPFSQESRALFAKGGLPIVGPCQSVFKACTNALRVVQKLMGFQVPQSKGATPEFSHGLLWQPQQVDMKKLVTRQSAETKRQPLRPERLLKFILHLQDVSVEKVEMDKAPFLPGHFVQTAGQNYVCYFYSMHDCLTPKKVKELKTKGLQFGGKQKSGMDLGAACLTVEELHRNYQPGVVAAARGLSSMPLCVLPSTREVGGQPHLRRLPAAVPFDDRSPCRNSPSSDGGDSAEFKLQRRSMRLASLSHRAKRLQEVARRQRLDSRALPTYRR</sequence>
<dbReference type="Gene3D" id="2.170.150.20">
    <property type="entry name" value="Peptide methionine sulfoxide reductase"/>
    <property type="match status" value="1"/>
</dbReference>
<accession>A0A1Q9F4J6</accession>